<dbReference type="Proteomes" id="UP000215914">
    <property type="component" value="Chromosome 10"/>
</dbReference>
<organism evidence="2 3">
    <name type="scientific">Helianthus annuus</name>
    <name type="common">Common sunflower</name>
    <dbReference type="NCBI Taxonomy" id="4232"/>
    <lineage>
        <taxon>Eukaryota</taxon>
        <taxon>Viridiplantae</taxon>
        <taxon>Streptophyta</taxon>
        <taxon>Embryophyta</taxon>
        <taxon>Tracheophyta</taxon>
        <taxon>Spermatophyta</taxon>
        <taxon>Magnoliopsida</taxon>
        <taxon>eudicotyledons</taxon>
        <taxon>Gunneridae</taxon>
        <taxon>Pentapetalae</taxon>
        <taxon>asterids</taxon>
        <taxon>campanulids</taxon>
        <taxon>Asterales</taxon>
        <taxon>Asteraceae</taxon>
        <taxon>Asteroideae</taxon>
        <taxon>Heliantheae alliance</taxon>
        <taxon>Heliantheae</taxon>
        <taxon>Helianthus</taxon>
    </lineage>
</organism>
<keyword evidence="3" id="KW-1185">Reference proteome</keyword>
<evidence type="ECO:0000256" key="1">
    <source>
        <dbReference type="SAM" id="Phobius"/>
    </source>
</evidence>
<keyword evidence="1" id="KW-1133">Transmembrane helix</keyword>
<dbReference type="AlphaFoldDB" id="A0A251TQ25"/>
<sequence>MVLGSIPTRGVFPIFIGFPLELVGRFLQKSRKIKGCGRDYLKNHHQASETQHWII</sequence>
<feature type="transmembrane region" description="Helical" evidence="1">
    <location>
        <begin position="6"/>
        <end position="24"/>
    </location>
</feature>
<keyword evidence="1" id="KW-0472">Membrane</keyword>
<proteinExistence type="predicted"/>
<dbReference type="EMBL" id="CM007899">
    <property type="protein sequence ID" value="OTG12111.1"/>
    <property type="molecule type" value="Genomic_DNA"/>
</dbReference>
<accession>A0A251TQ25</accession>
<name>A0A251TQ25_HELAN</name>
<evidence type="ECO:0000313" key="3">
    <source>
        <dbReference type="Proteomes" id="UP000215914"/>
    </source>
</evidence>
<protein>
    <submittedName>
        <fullName evidence="2">Uncharacterized protein</fullName>
    </submittedName>
</protein>
<gene>
    <name evidence="2" type="ORF">HannXRQ_Chr10g0306141</name>
</gene>
<dbReference type="InParanoid" id="A0A251TQ25"/>
<keyword evidence="1" id="KW-0812">Transmembrane</keyword>
<evidence type="ECO:0000313" key="2">
    <source>
        <dbReference type="EMBL" id="OTG12111.1"/>
    </source>
</evidence>
<reference evidence="3" key="1">
    <citation type="journal article" date="2017" name="Nature">
        <title>The sunflower genome provides insights into oil metabolism, flowering and Asterid evolution.</title>
        <authorList>
            <person name="Badouin H."/>
            <person name="Gouzy J."/>
            <person name="Grassa C.J."/>
            <person name="Murat F."/>
            <person name="Staton S.E."/>
            <person name="Cottret L."/>
            <person name="Lelandais-Briere C."/>
            <person name="Owens G.L."/>
            <person name="Carrere S."/>
            <person name="Mayjonade B."/>
            <person name="Legrand L."/>
            <person name="Gill N."/>
            <person name="Kane N.C."/>
            <person name="Bowers J.E."/>
            <person name="Hubner S."/>
            <person name="Bellec A."/>
            <person name="Berard A."/>
            <person name="Berges H."/>
            <person name="Blanchet N."/>
            <person name="Boniface M.C."/>
            <person name="Brunel D."/>
            <person name="Catrice O."/>
            <person name="Chaidir N."/>
            <person name="Claudel C."/>
            <person name="Donnadieu C."/>
            <person name="Faraut T."/>
            <person name="Fievet G."/>
            <person name="Helmstetter N."/>
            <person name="King M."/>
            <person name="Knapp S.J."/>
            <person name="Lai Z."/>
            <person name="Le Paslier M.C."/>
            <person name="Lippi Y."/>
            <person name="Lorenzon L."/>
            <person name="Mandel J.R."/>
            <person name="Marage G."/>
            <person name="Marchand G."/>
            <person name="Marquand E."/>
            <person name="Bret-Mestries E."/>
            <person name="Morien E."/>
            <person name="Nambeesan S."/>
            <person name="Nguyen T."/>
            <person name="Pegot-Espagnet P."/>
            <person name="Pouilly N."/>
            <person name="Raftis F."/>
            <person name="Sallet E."/>
            <person name="Schiex T."/>
            <person name="Thomas J."/>
            <person name="Vandecasteele C."/>
            <person name="Vares D."/>
            <person name="Vear F."/>
            <person name="Vautrin S."/>
            <person name="Crespi M."/>
            <person name="Mangin B."/>
            <person name="Burke J.M."/>
            <person name="Salse J."/>
            <person name="Munos S."/>
            <person name="Vincourt P."/>
            <person name="Rieseberg L.H."/>
            <person name="Langlade N.B."/>
        </authorList>
    </citation>
    <scope>NUCLEOTIDE SEQUENCE [LARGE SCALE GENOMIC DNA]</scope>
    <source>
        <strain evidence="3">cv. SF193</strain>
    </source>
</reference>